<comment type="caution">
    <text evidence="4">The sequence shown here is derived from an EMBL/GenBank/DDBJ whole genome shotgun (WGS) entry which is preliminary data.</text>
</comment>
<dbReference type="CDD" id="cd00063">
    <property type="entry name" value="FN3"/>
    <property type="match status" value="2"/>
</dbReference>
<feature type="region of interest" description="Disordered" evidence="2">
    <location>
        <begin position="324"/>
        <end position="363"/>
    </location>
</feature>
<feature type="compositionally biased region" description="Polar residues" evidence="2">
    <location>
        <begin position="326"/>
        <end position="345"/>
    </location>
</feature>
<feature type="domain" description="Fibronectin type-III" evidence="3">
    <location>
        <begin position="11"/>
        <end position="100"/>
    </location>
</feature>
<evidence type="ECO:0000259" key="3">
    <source>
        <dbReference type="PROSITE" id="PS50853"/>
    </source>
</evidence>
<dbReference type="Pfam" id="PF00041">
    <property type="entry name" value="fn3"/>
    <property type="match status" value="2"/>
</dbReference>
<dbReference type="Gene3D" id="2.60.40.10">
    <property type="entry name" value="Immunoglobulins"/>
    <property type="match status" value="2"/>
</dbReference>
<dbReference type="InterPro" id="IPR013783">
    <property type="entry name" value="Ig-like_fold"/>
</dbReference>
<dbReference type="Proteomes" id="UP001430377">
    <property type="component" value="Unassembled WGS sequence"/>
</dbReference>
<evidence type="ECO:0000313" key="5">
    <source>
        <dbReference type="Proteomes" id="UP001430377"/>
    </source>
</evidence>
<dbReference type="PROSITE" id="PS50853">
    <property type="entry name" value="FN3"/>
    <property type="match status" value="2"/>
</dbReference>
<keyword evidence="1" id="KW-0677">Repeat</keyword>
<reference evidence="4 5" key="1">
    <citation type="submission" date="2021-06" db="EMBL/GenBank/DDBJ databases">
        <title>Halomicroarcula sp. a new haloarchaeum isolated from saline soil.</title>
        <authorList>
            <person name="Duran-Viseras A."/>
            <person name="Sanchez-Porro C."/>
            <person name="Ventosa A."/>
        </authorList>
    </citation>
    <scope>NUCLEOTIDE SEQUENCE [LARGE SCALE GENOMIC DNA]</scope>
    <source>
        <strain evidence="4 5">F13</strain>
    </source>
</reference>
<dbReference type="PANTHER" id="PTHR46708">
    <property type="entry name" value="TENASCIN"/>
    <property type="match status" value="1"/>
</dbReference>
<dbReference type="PANTHER" id="PTHR46708:SF2">
    <property type="entry name" value="FIBRONECTIN TYPE-III DOMAIN-CONTAINING PROTEIN"/>
    <property type="match status" value="1"/>
</dbReference>
<dbReference type="SUPFAM" id="SSF49265">
    <property type="entry name" value="Fibronectin type III"/>
    <property type="match status" value="1"/>
</dbReference>
<dbReference type="InterPro" id="IPR036116">
    <property type="entry name" value="FN3_sf"/>
</dbReference>
<feature type="domain" description="Fibronectin type-III" evidence="3">
    <location>
        <begin position="101"/>
        <end position="193"/>
    </location>
</feature>
<protein>
    <submittedName>
        <fullName evidence="4">Fibronectin type III domain-containing protein</fullName>
    </submittedName>
</protein>
<proteinExistence type="predicted"/>
<evidence type="ECO:0000313" key="4">
    <source>
        <dbReference type="EMBL" id="MBX0325796.1"/>
    </source>
</evidence>
<gene>
    <name evidence="4" type="ORF">EGH21_22520</name>
</gene>
<dbReference type="EMBL" id="RKLR01000019">
    <property type="protein sequence ID" value="MBX0325796.1"/>
    <property type="molecule type" value="Genomic_DNA"/>
</dbReference>
<evidence type="ECO:0000256" key="1">
    <source>
        <dbReference type="ARBA" id="ARBA00022737"/>
    </source>
</evidence>
<name>A0AAW4PWV1_9EURY</name>
<dbReference type="AlphaFoldDB" id="A0AAW4PWV1"/>
<dbReference type="SMART" id="SM00060">
    <property type="entry name" value="FN3"/>
    <property type="match status" value="2"/>
</dbReference>
<dbReference type="InterPro" id="IPR003961">
    <property type="entry name" value="FN3_dom"/>
</dbReference>
<evidence type="ECO:0000256" key="2">
    <source>
        <dbReference type="SAM" id="MobiDB-lite"/>
    </source>
</evidence>
<organism evidence="4 5">
    <name type="scientific">Haloarcula rubra</name>
    <dbReference type="NCBI Taxonomy" id="2487747"/>
    <lineage>
        <taxon>Archaea</taxon>
        <taxon>Methanobacteriati</taxon>
        <taxon>Methanobacteriota</taxon>
        <taxon>Stenosarchaea group</taxon>
        <taxon>Halobacteria</taxon>
        <taxon>Halobacteriales</taxon>
        <taxon>Haloarculaceae</taxon>
        <taxon>Haloarcula</taxon>
    </lineage>
</organism>
<keyword evidence="5" id="KW-1185">Reference proteome</keyword>
<sequence length="913" mass="99330">MPVQFTTDLPDVAQPDLGNGVEDEIAVDWTDVINYGEYAVQYRETTSSTWLAGPTVDDTASSATITGLEDGEAYEVRIRTQTEHVDGAWTTPTSITTKFPGASSLSVDAVTTTSVDLSWTDNSDNEDGFEIQRAKQYDTGWGPWRTLDDLAPNTTSYTDDTAQPEREYRYRIYAYTEDTDAYSNTVSTTTTSAGVQQRRVPATGWHVEIDHPNAAAPLTPQVLADGVEFPHKVNALPEIRIPVPKSDHWLRSDQLEEQPMRVWYEGKRLPITKLQNVRERPDRVILEGNGGDALKERVQAEYVEEEVPVAVRSLVDQTGLARNVDDPQSTVTTDNRMQSADSTSEWQDRLASVPSTDPTLVENGKLTSDQTAWFVEAENADTQLIINSELSTPGDVASNETMLNITEYELNNTHPEVSHTFTTEHAIPADQVGVAMRVEFYGDLDSNNLSHGVTLFVDGNEVGAYPRNVDTNGLVWHTSVGADNISTLSAGDHEVTAKVTEQGTADEPGFNIDCVAFYDNRYTPGFTENVSNGVIEGPDLHPDGVERQTQDATTFLSVVAGELQSAWNDTSGDQQVAISNDQASNWLTAANSSSVSGSFTSATAQIRARFRLSGFDTDPSTSPAGRKQAHEVDLYDLYADLDDTPLLINKTYDEQALEALQNIATFSDSIFALTWDESIGGLRVQWTQPGQRVQETDADLIDYETAKINSGSYDKIVIKGQSKSVQEESVTADVGNAVALDNSPVVEGSGRVAATDGTVYVEGEDYEFNRLPGELVALSGGAISDGESLLVDYNWKVSGSYTAPDAPSSPKTLVRDVPSLPSSRGCEQAALYLYRVVDEPLVEAEATLDELPPTVSIVETLTIPDLPTAGEAVELRDIQQSTGSPTVLLGSRSTISDALQDIRSQLQAVSKIV</sequence>
<dbReference type="InterPro" id="IPR050991">
    <property type="entry name" value="ECM_Regulatory_Proteins"/>
</dbReference>
<dbReference type="RefSeq" id="WP_220620655.1">
    <property type="nucleotide sequence ID" value="NZ_RKLR01000019.1"/>
</dbReference>
<accession>A0AAW4PWV1</accession>